<evidence type="ECO:0000313" key="2">
    <source>
        <dbReference type="EMBL" id="KAB1202659.1"/>
    </source>
</evidence>
<evidence type="ECO:0000256" key="1">
    <source>
        <dbReference type="SAM" id="Coils"/>
    </source>
</evidence>
<sequence>MTVERQMQYLKLRLVFRERPVTLSDFDDLLYEDHNIFQLFEYQGQQRRDLPLYMFEMILDKAWGLKEHSLPYGVLLTQFPIDRGVMIGDRESCKKVPLKTRVLVVPPPLVAQLFGDLDSRVNAIVWPLEDQVENLEREIKWLQEDYEKLWRDFDGECTVTMMRNNAVMAYMKNVMDK</sequence>
<dbReference type="EMBL" id="RXIC02000026">
    <property type="protein sequence ID" value="KAB1202659.1"/>
    <property type="molecule type" value="Genomic_DNA"/>
</dbReference>
<gene>
    <name evidence="2" type="ORF">CJ030_MR8G020279</name>
</gene>
<reference evidence="2 3" key="1">
    <citation type="journal article" date="2019" name="Plant Biotechnol. J.">
        <title>The red bayberry genome and genetic basis of sex determination.</title>
        <authorList>
            <person name="Jia H.M."/>
            <person name="Jia H.J."/>
            <person name="Cai Q.L."/>
            <person name="Wang Y."/>
            <person name="Zhao H.B."/>
            <person name="Yang W.F."/>
            <person name="Wang G.Y."/>
            <person name="Li Y.H."/>
            <person name="Zhan D.L."/>
            <person name="Shen Y.T."/>
            <person name="Niu Q.F."/>
            <person name="Chang L."/>
            <person name="Qiu J."/>
            <person name="Zhao L."/>
            <person name="Xie H.B."/>
            <person name="Fu W.Y."/>
            <person name="Jin J."/>
            <person name="Li X.W."/>
            <person name="Jiao Y."/>
            <person name="Zhou C.C."/>
            <person name="Tu T."/>
            <person name="Chai C.Y."/>
            <person name="Gao J.L."/>
            <person name="Fan L.J."/>
            <person name="van de Weg E."/>
            <person name="Wang J.Y."/>
            <person name="Gao Z.S."/>
        </authorList>
    </citation>
    <scope>NUCLEOTIDE SEQUENCE [LARGE SCALE GENOMIC DNA]</scope>
    <source>
        <tissue evidence="2">Leaves</tissue>
    </source>
</reference>
<organism evidence="2 3">
    <name type="scientific">Morella rubra</name>
    <name type="common">Chinese bayberry</name>
    <dbReference type="NCBI Taxonomy" id="262757"/>
    <lineage>
        <taxon>Eukaryota</taxon>
        <taxon>Viridiplantae</taxon>
        <taxon>Streptophyta</taxon>
        <taxon>Embryophyta</taxon>
        <taxon>Tracheophyta</taxon>
        <taxon>Spermatophyta</taxon>
        <taxon>Magnoliopsida</taxon>
        <taxon>eudicotyledons</taxon>
        <taxon>Gunneridae</taxon>
        <taxon>Pentapetalae</taxon>
        <taxon>rosids</taxon>
        <taxon>fabids</taxon>
        <taxon>Fagales</taxon>
        <taxon>Myricaceae</taxon>
        <taxon>Morella</taxon>
    </lineage>
</organism>
<name>A0A6A1UQN6_9ROSI</name>
<keyword evidence="3" id="KW-1185">Reference proteome</keyword>
<protein>
    <submittedName>
        <fullName evidence="2">Uncharacterized protein</fullName>
    </submittedName>
</protein>
<keyword evidence="1" id="KW-0175">Coiled coil</keyword>
<dbReference type="OrthoDB" id="1837773at2759"/>
<proteinExistence type="predicted"/>
<evidence type="ECO:0000313" key="3">
    <source>
        <dbReference type="Proteomes" id="UP000516437"/>
    </source>
</evidence>
<feature type="coiled-coil region" evidence="1">
    <location>
        <begin position="125"/>
        <end position="152"/>
    </location>
</feature>
<comment type="caution">
    <text evidence="2">The sequence shown here is derived from an EMBL/GenBank/DDBJ whole genome shotgun (WGS) entry which is preliminary data.</text>
</comment>
<dbReference type="AlphaFoldDB" id="A0A6A1UQN6"/>
<accession>A0A6A1UQN6</accession>
<dbReference type="Proteomes" id="UP000516437">
    <property type="component" value="Chromosome 8"/>
</dbReference>